<evidence type="ECO:0000313" key="4">
    <source>
        <dbReference type="EMBL" id="CAF4093367.1"/>
    </source>
</evidence>
<gene>
    <name evidence="3" type="ORF">OVA965_LOCUS27973</name>
    <name evidence="4" type="ORF">TMI583_LOCUS28722</name>
</gene>
<feature type="region of interest" description="Disordered" evidence="1">
    <location>
        <begin position="161"/>
        <end position="194"/>
    </location>
</feature>
<dbReference type="EMBL" id="CAJOBA010040361">
    <property type="protein sequence ID" value="CAF4093367.1"/>
    <property type="molecule type" value="Genomic_DNA"/>
</dbReference>
<sequence>LEQTLSLMANTISLIIFSLLFNSLLSLNLKNNVNTVVNNNREKSLLKLQKIKCQQPYVTLNVYSGRENPQWSINLNQMRRVKIIINQTRYNLGKNNKIIKRVLGYQGFTVHCHPLKKVRLNEDIMLVNGVPKIEHYLLSTGRRYLKQSIRNHVRKHLGEVTMIQQPPGNNQSKDDNDNNTNNNNNNNNNNAPSNTVCSRVPIVGPDVVPLYNPYSDNYGCFVRMIDYNNCYAYDIVTNTFPQPGINIINDGSHHTIAISSRF</sequence>
<evidence type="ECO:0000313" key="5">
    <source>
        <dbReference type="Proteomes" id="UP000682733"/>
    </source>
</evidence>
<dbReference type="Proteomes" id="UP000682733">
    <property type="component" value="Unassembled WGS sequence"/>
</dbReference>
<evidence type="ECO:0000256" key="2">
    <source>
        <dbReference type="SAM" id="Phobius"/>
    </source>
</evidence>
<dbReference type="AlphaFoldDB" id="A0A8S2Q9V4"/>
<keyword evidence="2" id="KW-1133">Transmembrane helix</keyword>
<proteinExistence type="predicted"/>
<protein>
    <submittedName>
        <fullName evidence="4">Uncharacterized protein</fullName>
    </submittedName>
</protein>
<evidence type="ECO:0000256" key="1">
    <source>
        <dbReference type="SAM" id="MobiDB-lite"/>
    </source>
</evidence>
<name>A0A8S2Q9V4_9BILA</name>
<accession>A0A8S2Q9V4</accession>
<keyword evidence="2" id="KW-0472">Membrane</keyword>
<dbReference type="Proteomes" id="UP000677228">
    <property type="component" value="Unassembled WGS sequence"/>
</dbReference>
<feature type="non-terminal residue" evidence="4">
    <location>
        <position position="1"/>
    </location>
</feature>
<dbReference type="EMBL" id="CAJNOK010018792">
    <property type="protein sequence ID" value="CAF1288393.1"/>
    <property type="molecule type" value="Genomic_DNA"/>
</dbReference>
<feature type="compositionally biased region" description="Low complexity" evidence="1">
    <location>
        <begin position="178"/>
        <end position="190"/>
    </location>
</feature>
<keyword evidence="2" id="KW-0812">Transmembrane</keyword>
<feature type="transmembrane region" description="Helical" evidence="2">
    <location>
        <begin position="6"/>
        <end position="25"/>
    </location>
</feature>
<organism evidence="4 5">
    <name type="scientific">Didymodactylos carnosus</name>
    <dbReference type="NCBI Taxonomy" id="1234261"/>
    <lineage>
        <taxon>Eukaryota</taxon>
        <taxon>Metazoa</taxon>
        <taxon>Spiralia</taxon>
        <taxon>Gnathifera</taxon>
        <taxon>Rotifera</taxon>
        <taxon>Eurotatoria</taxon>
        <taxon>Bdelloidea</taxon>
        <taxon>Philodinida</taxon>
        <taxon>Philodinidae</taxon>
        <taxon>Didymodactylos</taxon>
    </lineage>
</organism>
<reference evidence="4" key="1">
    <citation type="submission" date="2021-02" db="EMBL/GenBank/DDBJ databases">
        <authorList>
            <person name="Nowell W R."/>
        </authorList>
    </citation>
    <scope>NUCLEOTIDE SEQUENCE</scope>
</reference>
<comment type="caution">
    <text evidence="4">The sequence shown here is derived from an EMBL/GenBank/DDBJ whole genome shotgun (WGS) entry which is preliminary data.</text>
</comment>
<evidence type="ECO:0000313" key="3">
    <source>
        <dbReference type="EMBL" id="CAF1288393.1"/>
    </source>
</evidence>